<keyword evidence="2" id="KW-1185">Reference proteome</keyword>
<name>A0ACD0NQQ8_9BASI</name>
<accession>A0ACD0NQQ8</accession>
<evidence type="ECO:0000313" key="2">
    <source>
        <dbReference type="Proteomes" id="UP000245626"/>
    </source>
</evidence>
<sequence length="299" mass="32292">MSNSPSQRKLVTVGVLAIQGAFSEHLNQVSHLSLQPPYSHSVELSAKLVKRPEDLSQCQVLILPGGESTVIAMGCRRVGLFEPLREWVRSGKPVWGTCAGMILLSNQATGGKKGGQELIGGVDIRVNRNGYGAQIFSFETNLSMPCLEQVGDHRPFPGVFIRAPVVERLLHSKLEPSSSSSTFSATTESGTSTPIEKVTSYGGDGAAEKEEEGLIISYADPQPPTESDQSAKRPPLEVLATLQDDLDLPQQSTPPTTTDSRIVALKQGNIMVTSFHPELTSDRRILSYFIEKVALPAIL</sequence>
<protein>
    <submittedName>
        <fullName evidence="1">SNO glutamine amidotransferase</fullName>
    </submittedName>
</protein>
<proteinExistence type="predicted"/>
<reference evidence="1 2" key="1">
    <citation type="journal article" date="2018" name="Mol. Biol. Evol.">
        <title>Broad Genomic Sampling Reveals a Smut Pathogenic Ancestry of the Fungal Clade Ustilaginomycotina.</title>
        <authorList>
            <person name="Kijpornyongpan T."/>
            <person name="Mondo S.J."/>
            <person name="Barry K."/>
            <person name="Sandor L."/>
            <person name="Lee J."/>
            <person name="Lipzen A."/>
            <person name="Pangilinan J."/>
            <person name="LaButti K."/>
            <person name="Hainaut M."/>
            <person name="Henrissat B."/>
            <person name="Grigoriev I.V."/>
            <person name="Spatafora J.W."/>
            <person name="Aime M.C."/>
        </authorList>
    </citation>
    <scope>NUCLEOTIDE SEQUENCE [LARGE SCALE GENOMIC DNA]</scope>
    <source>
        <strain evidence="1 2">SA 807</strain>
    </source>
</reference>
<keyword evidence="1" id="KW-0315">Glutamine amidotransferase</keyword>
<evidence type="ECO:0000313" key="1">
    <source>
        <dbReference type="EMBL" id="PWN48141.1"/>
    </source>
</evidence>
<organism evidence="1 2">
    <name type="scientific">Violaceomyces palustris</name>
    <dbReference type="NCBI Taxonomy" id="1673888"/>
    <lineage>
        <taxon>Eukaryota</taxon>
        <taxon>Fungi</taxon>
        <taxon>Dikarya</taxon>
        <taxon>Basidiomycota</taxon>
        <taxon>Ustilaginomycotina</taxon>
        <taxon>Ustilaginomycetes</taxon>
        <taxon>Violaceomycetales</taxon>
        <taxon>Violaceomycetaceae</taxon>
        <taxon>Violaceomyces</taxon>
    </lineage>
</organism>
<dbReference type="EMBL" id="KZ820262">
    <property type="protein sequence ID" value="PWN48141.1"/>
    <property type="molecule type" value="Genomic_DNA"/>
</dbReference>
<dbReference type="Proteomes" id="UP000245626">
    <property type="component" value="Unassembled WGS sequence"/>
</dbReference>
<gene>
    <name evidence="1" type="ORF">IE53DRAFT_389689</name>
</gene>